<feature type="compositionally biased region" description="Basic and acidic residues" evidence="1">
    <location>
        <begin position="122"/>
        <end position="134"/>
    </location>
</feature>
<comment type="caution">
    <text evidence="2">The sequence shown here is derived from an EMBL/GenBank/DDBJ whole genome shotgun (WGS) entry which is preliminary data.</text>
</comment>
<proteinExistence type="predicted"/>
<dbReference type="EMBL" id="JANPWB010000010">
    <property type="protein sequence ID" value="KAJ1145942.1"/>
    <property type="molecule type" value="Genomic_DNA"/>
</dbReference>
<gene>
    <name evidence="2" type="ORF">NDU88_012225</name>
</gene>
<accession>A0AAV7R299</accession>
<organism evidence="2 3">
    <name type="scientific">Pleurodeles waltl</name>
    <name type="common">Iberian ribbed newt</name>
    <dbReference type="NCBI Taxonomy" id="8319"/>
    <lineage>
        <taxon>Eukaryota</taxon>
        <taxon>Metazoa</taxon>
        <taxon>Chordata</taxon>
        <taxon>Craniata</taxon>
        <taxon>Vertebrata</taxon>
        <taxon>Euteleostomi</taxon>
        <taxon>Amphibia</taxon>
        <taxon>Batrachia</taxon>
        <taxon>Caudata</taxon>
        <taxon>Salamandroidea</taxon>
        <taxon>Salamandridae</taxon>
        <taxon>Pleurodelinae</taxon>
        <taxon>Pleurodeles</taxon>
    </lineage>
</organism>
<evidence type="ECO:0000256" key="1">
    <source>
        <dbReference type="SAM" id="MobiDB-lite"/>
    </source>
</evidence>
<dbReference type="Proteomes" id="UP001066276">
    <property type="component" value="Chromosome 6"/>
</dbReference>
<evidence type="ECO:0000313" key="2">
    <source>
        <dbReference type="EMBL" id="KAJ1145942.1"/>
    </source>
</evidence>
<dbReference type="AlphaFoldDB" id="A0AAV7R299"/>
<name>A0AAV7R299_PLEWA</name>
<reference evidence="2" key="1">
    <citation type="journal article" date="2022" name="bioRxiv">
        <title>Sequencing and chromosome-scale assembly of the giantPleurodeles waltlgenome.</title>
        <authorList>
            <person name="Brown T."/>
            <person name="Elewa A."/>
            <person name="Iarovenko S."/>
            <person name="Subramanian E."/>
            <person name="Araus A.J."/>
            <person name="Petzold A."/>
            <person name="Susuki M."/>
            <person name="Suzuki K.-i.T."/>
            <person name="Hayashi T."/>
            <person name="Toyoda A."/>
            <person name="Oliveira C."/>
            <person name="Osipova E."/>
            <person name="Leigh N.D."/>
            <person name="Simon A."/>
            <person name="Yun M.H."/>
        </authorList>
    </citation>
    <scope>NUCLEOTIDE SEQUENCE</scope>
    <source>
        <strain evidence="2">20211129_DDA</strain>
        <tissue evidence="2">Liver</tissue>
    </source>
</reference>
<protein>
    <submittedName>
        <fullName evidence="2">Uncharacterized protein</fullName>
    </submittedName>
</protein>
<feature type="region of interest" description="Disordered" evidence="1">
    <location>
        <begin position="122"/>
        <end position="151"/>
    </location>
</feature>
<keyword evidence="3" id="KW-1185">Reference proteome</keyword>
<sequence>MVGTGGATAAWQVPGSRVIPQKQPFLLVLAPGARLPAAQVVCCVLHPVSAGKGARGVGGEAERLFCALAQPAPRARGLRRIPKNSSVCPRPFAAVLKKHISLPRFNMGQLWRCAANIISRTSKKDPSKINEHSQRTGAKPRRGAQAGITLP</sequence>
<evidence type="ECO:0000313" key="3">
    <source>
        <dbReference type="Proteomes" id="UP001066276"/>
    </source>
</evidence>